<evidence type="ECO:0000313" key="8">
    <source>
        <dbReference type="EMBL" id="TDO22392.1"/>
    </source>
</evidence>
<evidence type="ECO:0000256" key="2">
    <source>
        <dbReference type="ARBA" id="ARBA00022475"/>
    </source>
</evidence>
<dbReference type="InterPro" id="IPR000644">
    <property type="entry name" value="CBS_dom"/>
</dbReference>
<dbReference type="Pfam" id="PF00571">
    <property type="entry name" value="CBS"/>
    <property type="match status" value="1"/>
</dbReference>
<feature type="transmembrane region" description="Helical" evidence="5">
    <location>
        <begin position="6"/>
        <end position="27"/>
    </location>
</feature>
<protein>
    <submittedName>
        <fullName evidence="8">Putative hemolysin</fullName>
    </submittedName>
</protein>
<keyword evidence="4 5" id="KW-0472">Membrane</keyword>
<evidence type="ECO:0000313" key="9">
    <source>
        <dbReference type="Proteomes" id="UP000295499"/>
    </source>
</evidence>
<feature type="transmembrane region" description="Helical" evidence="5">
    <location>
        <begin position="95"/>
        <end position="120"/>
    </location>
</feature>
<evidence type="ECO:0000259" key="7">
    <source>
        <dbReference type="PROSITE" id="PS51846"/>
    </source>
</evidence>
<keyword evidence="2" id="KW-1003">Cell membrane</keyword>
<dbReference type="InterPro" id="IPR002550">
    <property type="entry name" value="CNNM"/>
</dbReference>
<evidence type="ECO:0000259" key="6">
    <source>
        <dbReference type="PROSITE" id="PS51371"/>
    </source>
</evidence>
<keyword evidence="3" id="KW-0129">CBS domain</keyword>
<feature type="domain" description="CBS" evidence="6">
    <location>
        <begin position="274"/>
        <end position="332"/>
    </location>
</feature>
<evidence type="ECO:0000256" key="1">
    <source>
        <dbReference type="ARBA" id="ARBA00004651"/>
    </source>
</evidence>
<dbReference type="PANTHER" id="PTHR43099:SF5">
    <property type="entry name" value="HLYC_CORC FAMILY TRANSPORTER"/>
    <property type="match status" value="1"/>
</dbReference>
<dbReference type="PROSITE" id="PS51846">
    <property type="entry name" value="CNNM"/>
    <property type="match status" value="1"/>
</dbReference>
<dbReference type="EMBL" id="SNWM01000002">
    <property type="protein sequence ID" value="TDO22392.1"/>
    <property type="molecule type" value="Genomic_DNA"/>
</dbReference>
<dbReference type="Pfam" id="PF01595">
    <property type="entry name" value="CNNM"/>
    <property type="match status" value="1"/>
</dbReference>
<accession>A0A4R6IK19</accession>
<feature type="domain" description="CNNM transmembrane" evidence="7">
    <location>
        <begin position="1"/>
        <end position="197"/>
    </location>
</feature>
<dbReference type="RefSeq" id="WP_133553714.1">
    <property type="nucleotide sequence ID" value="NZ_SNWM01000002.1"/>
</dbReference>
<feature type="transmembrane region" description="Helical" evidence="5">
    <location>
        <begin position="132"/>
        <end position="151"/>
    </location>
</feature>
<comment type="caution">
    <text evidence="8">The sequence shown here is derived from an EMBL/GenBank/DDBJ whole genome shotgun (WGS) entry which is preliminary data.</text>
</comment>
<dbReference type="OrthoDB" id="9798188at2"/>
<evidence type="ECO:0000256" key="4">
    <source>
        <dbReference type="PROSITE-ProRule" id="PRU01193"/>
    </source>
</evidence>
<proteinExistence type="predicted"/>
<feature type="transmembrane region" description="Helical" evidence="5">
    <location>
        <begin position="56"/>
        <end position="75"/>
    </location>
</feature>
<keyword evidence="4 5" id="KW-0812">Transmembrane</keyword>
<dbReference type="Proteomes" id="UP000295499">
    <property type="component" value="Unassembled WGS sequence"/>
</dbReference>
<dbReference type="AlphaFoldDB" id="A0A4R6IK19"/>
<keyword evidence="4 5" id="KW-1133">Transmembrane helix</keyword>
<dbReference type="SUPFAM" id="SSF54631">
    <property type="entry name" value="CBS-domain pair"/>
    <property type="match status" value="1"/>
</dbReference>
<organism evidence="8 9">
    <name type="scientific">Pedobacter duraquae</name>
    <dbReference type="NCBI Taxonomy" id="425511"/>
    <lineage>
        <taxon>Bacteria</taxon>
        <taxon>Pseudomonadati</taxon>
        <taxon>Bacteroidota</taxon>
        <taxon>Sphingobacteriia</taxon>
        <taxon>Sphingobacteriales</taxon>
        <taxon>Sphingobacteriaceae</taxon>
        <taxon>Pedobacter</taxon>
    </lineage>
</organism>
<comment type="subcellular location">
    <subcellularLocation>
        <location evidence="1">Cell membrane</location>
        <topology evidence="1">Multi-pass membrane protein</topology>
    </subcellularLocation>
</comment>
<dbReference type="Gene3D" id="3.10.580.10">
    <property type="entry name" value="CBS-domain"/>
    <property type="match status" value="1"/>
</dbReference>
<dbReference type="GO" id="GO:0005886">
    <property type="term" value="C:plasma membrane"/>
    <property type="evidence" value="ECO:0007669"/>
    <property type="project" value="UniProtKB-SubCell"/>
</dbReference>
<gene>
    <name evidence="8" type="ORF">CLV32_1365</name>
</gene>
<sequence length="416" mass="46807">MVDVLIILLIIILNGYFSLAELALVSVTTEELTEGNLAQNTNAIRTLKLIKNPEEFLSAVQVGTTLLGLIEGIYGGSVVAAGLEHWLSGWGVPLYFAHTGSLILGIGSITYLTIVFGELVPKSIALQFPLKVSLIIAPSLVIFSKIAYPFIKLLTYSTHKILELLAIKTPEHKKISENDLKKMLGTAYNQGLLEKKQFWMHENVIAFKNRTAFSIMKPARITLTLSSAWSTAQVKSLISKKPYAYFPVISEDPHTVTGILKTKTFLLSNDDDWHDSIMDSYEIDSSLPVRDIFTHFKEMNKDFSIVVDAHQKFIGILTMQDIMEAIFGDLPELEDYGKYVKQRSEKVWVAEEFIHLQRLRTTLSLDWIRPYEAIYLSVGELLRGEMKSSPILEINGVKFQWSTEPAHESQVVITLP</sequence>
<dbReference type="PANTHER" id="PTHR43099">
    <property type="entry name" value="UPF0053 PROTEIN YRKA"/>
    <property type="match status" value="1"/>
</dbReference>
<dbReference type="InterPro" id="IPR046342">
    <property type="entry name" value="CBS_dom_sf"/>
</dbReference>
<evidence type="ECO:0000256" key="3">
    <source>
        <dbReference type="PROSITE-ProRule" id="PRU00703"/>
    </source>
</evidence>
<dbReference type="InterPro" id="IPR051676">
    <property type="entry name" value="UPF0053_domain"/>
</dbReference>
<name>A0A4R6IK19_9SPHI</name>
<dbReference type="PROSITE" id="PS51371">
    <property type="entry name" value="CBS"/>
    <property type="match status" value="1"/>
</dbReference>
<keyword evidence="9" id="KW-1185">Reference proteome</keyword>
<reference evidence="8 9" key="1">
    <citation type="submission" date="2019-03" db="EMBL/GenBank/DDBJ databases">
        <title>Genomic Encyclopedia of Archaeal and Bacterial Type Strains, Phase II (KMG-II): from individual species to whole genera.</title>
        <authorList>
            <person name="Goeker M."/>
        </authorList>
    </citation>
    <scope>NUCLEOTIDE SEQUENCE [LARGE SCALE GENOMIC DNA]</scope>
    <source>
        <strain evidence="8 9">DSM 19034</strain>
    </source>
</reference>
<evidence type="ECO:0000256" key="5">
    <source>
        <dbReference type="SAM" id="Phobius"/>
    </source>
</evidence>